<gene>
    <name evidence="1" type="ORF">OS493_032260</name>
</gene>
<protein>
    <submittedName>
        <fullName evidence="1">Uncharacterized protein</fullName>
    </submittedName>
</protein>
<accession>A0A9X0CWD0</accession>
<proteinExistence type="predicted"/>
<sequence length="110" mass="12484">MSILPEEIKVSRILLSHGCVFFDFPFDSKISWSSPRRLVSLGIPDKLMVLSSTMKAHYEFYESGPSEILSITSFDKAEWIILTLPEKDFVTVPFNAKHGPCLRDTNCDNT</sequence>
<comment type="caution">
    <text evidence="1">The sequence shown here is derived from an EMBL/GenBank/DDBJ whole genome shotgun (WGS) entry which is preliminary data.</text>
</comment>
<organism evidence="1 2">
    <name type="scientific">Desmophyllum pertusum</name>
    <dbReference type="NCBI Taxonomy" id="174260"/>
    <lineage>
        <taxon>Eukaryota</taxon>
        <taxon>Metazoa</taxon>
        <taxon>Cnidaria</taxon>
        <taxon>Anthozoa</taxon>
        <taxon>Hexacorallia</taxon>
        <taxon>Scleractinia</taxon>
        <taxon>Caryophylliina</taxon>
        <taxon>Caryophylliidae</taxon>
        <taxon>Desmophyllum</taxon>
    </lineage>
</organism>
<evidence type="ECO:0000313" key="1">
    <source>
        <dbReference type="EMBL" id="KAJ7376798.1"/>
    </source>
</evidence>
<evidence type="ECO:0000313" key="2">
    <source>
        <dbReference type="Proteomes" id="UP001163046"/>
    </source>
</evidence>
<dbReference type="AlphaFoldDB" id="A0A9X0CWD0"/>
<dbReference type="Proteomes" id="UP001163046">
    <property type="component" value="Unassembled WGS sequence"/>
</dbReference>
<dbReference type="EMBL" id="MU826389">
    <property type="protein sequence ID" value="KAJ7376798.1"/>
    <property type="molecule type" value="Genomic_DNA"/>
</dbReference>
<name>A0A9X0CWD0_9CNID</name>
<keyword evidence="2" id="KW-1185">Reference proteome</keyword>
<reference evidence="1" key="1">
    <citation type="submission" date="2023-01" db="EMBL/GenBank/DDBJ databases">
        <title>Genome assembly of the deep-sea coral Lophelia pertusa.</title>
        <authorList>
            <person name="Herrera S."/>
            <person name="Cordes E."/>
        </authorList>
    </citation>
    <scope>NUCLEOTIDE SEQUENCE</scope>
    <source>
        <strain evidence="1">USNM1676648</strain>
        <tissue evidence="1">Polyp</tissue>
    </source>
</reference>